<keyword evidence="1" id="KW-1133">Transmembrane helix</keyword>
<dbReference type="EnsemblPlants" id="MELO3C029915.2.1">
    <property type="protein sequence ID" value="MELO3C029915.2.1"/>
    <property type="gene ID" value="MELO3C029915.2"/>
</dbReference>
<keyword evidence="1" id="KW-0472">Membrane</keyword>
<organism evidence="2">
    <name type="scientific">Cucumis melo</name>
    <name type="common">Muskmelon</name>
    <dbReference type="NCBI Taxonomy" id="3656"/>
    <lineage>
        <taxon>Eukaryota</taxon>
        <taxon>Viridiplantae</taxon>
        <taxon>Streptophyta</taxon>
        <taxon>Embryophyta</taxon>
        <taxon>Tracheophyta</taxon>
        <taxon>Spermatophyta</taxon>
        <taxon>Magnoliopsida</taxon>
        <taxon>eudicotyledons</taxon>
        <taxon>Gunneridae</taxon>
        <taxon>Pentapetalae</taxon>
        <taxon>rosids</taxon>
        <taxon>fabids</taxon>
        <taxon>Cucurbitales</taxon>
        <taxon>Cucurbitaceae</taxon>
        <taxon>Benincaseae</taxon>
        <taxon>Cucumis</taxon>
    </lineage>
</organism>
<protein>
    <recommendedName>
        <fullName evidence="3">Zinc finger, CCHC-type</fullName>
    </recommendedName>
</protein>
<dbReference type="Gramene" id="MELO3C029915.2.1">
    <property type="protein sequence ID" value="MELO3C029915.2.1"/>
    <property type="gene ID" value="MELO3C029915.2"/>
</dbReference>
<keyword evidence="1" id="KW-0812">Transmembrane</keyword>
<dbReference type="AlphaFoldDB" id="A0A9I9E7W9"/>
<accession>A0A9I9E7W9</accession>
<evidence type="ECO:0000313" key="2">
    <source>
        <dbReference type="EnsemblPlants" id="MELO3C029915.2.1"/>
    </source>
</evidence>
<name>A0A9I9E7W9_CUCME</name>
<reference evidence="2" key="1">
    <citation type="submission" date="2023-03" db="UniProtKB">
        <authorList>
            <consortium name="EnsemblPlants"/>
        </authorList>
    </citation>
    <scope>IDENTIFICATION</scope>
</reference>
<sequence length="201" mass="22857">MVSVSHIASETFRLSLSDSLHGFAISVAALMSTLPVFIWTENGLQWTEPTSIGASVEHDKEHKMERKKMTTTKFEIENFDGNRDFTSWTKRITAILGSQKALKASEDPKELPATLTKSERETLEEVAYNTLIMNITDNVLRQDILKEIVLTEERTSEEMKTEDIDLMVEKTSTETEIIKEKIEEEEENMDVITGLLDSLAR</sequence>
<proteinExistence type="predicted"/>
<evidence type="ECO:0000256" key="1">
    <source>
        <dbReference type="SAM" id="Phobius"/>
    </source>
</evidence>
<feature type="transmembrane region" description="Helical" evidence="1">
    <location>
        <begin position="20"/>
        <end position="39"/>
    </location>
</feature>
<evidence type="ECO:0008006" key="3">
    <source>
        <dbReference type="Google" id="ProtNLM"/>
    </source>
</evidence>